<dbReference type="OrthoDB" id="9801841at2"/>
<dbReference type="Gene3D" id="1.10.510.10">
    <property type="entry name" value="Transferase(Phosphotransferase) domain 1"/>
    <property type="match status" value="1"/>
</dbReference>
<dbReference type="GO" id="GO:0004674">
    <property type="term" value="F:protein serine/threonine kinase activity"/>
    <property type="evidence" value="ECO:0007669"/>
    <property type="project" value="TreeGrafter"/>
</dbReference>
<reference evidence="2 3" key="1">
    <citation type="submission" date="2016-03" db="EMBL/GenBank/DDBJ databases">
        <authorList>
            <person name="Ploux O."/>
        </authorList>
    </citation>
    <scope>NUCLEOTIDE SEQUENCE [LARGE SCALE GENOMIC DNA]</scope>
    <source>
        <strain evidence="2 3">R-45378</strain>
    </source>
</reference>
<dbReference type="PANTHER" id="PTHR24361">
    <property type="entry name" value="MITOGEN-ACTIVATED KINASE KINASE KINASE"/>
    <property type="match status" value="1"/>
</dbReference>
<evidence type="ECO:0000259" key="1">
    <source>
        <dbReference type="PROSITE" id="PS50011"/>
    </source>
</evidence>
<dbReference type="SUPFAM" id="SSF56112">
    <property type="entry name" value="Protein kinase-like (PK-like)"/>
    <property type="match status" value="1"/>
</dbReference>
<name>A0A177NTZ4_9GAMM</name>
<dbReference type="CDD" id="cd00180">
    <property type="entry name" value="PKc"/>
    <property type="match status" value="1"/>
</dbReference>
<dbReference type="PROSITE" id="PS00109">
    <property type="entry name" value="PROTEIN_KINASE_TYR"/>
    <property type="match status" value="1"/>
</dbReference>
<dbReference type="EMBL" id="LUUJ01000011">
    <property type="protein sequence ID" value="OAI20753.1"/>
    <property type="molecule type" value="Genomic_DNA"/>
</dbReference>
<dbReference type="GO" id="GO:0005524">
    <property type="term" value="F:ATP binding"/>
    <property type="evidence" value="ECO:0007669"/>
    <property type="project" value="InterPro"/>
</dbReference>
<dbReference type="InterPro" id="IPR000719">
    <property type="entry name" value="Prot_kinase_dom"/>
</dbReference>
<dbReference type="Pfam" id="PF00069">
    <property type="entry name" value="Pkinase"/>
    <property type="match status" value="1"/>
</dbReference>
<evidence type="ECO:0000313" key="2">
    <source>
        <dbReference type="EMBL" id="OAI20753.1"/>
    </source>
</evidence>
<dbReference type="SMART" id="SM00219">
    <property type="entry name" value="TyrKc"/>
    <property type="match status" value="1"/>
</dbReference>
<feature type="domain" description="Protein kinase" evidence="1">
    <location>
        <begin position="14"/>
        <end position="278"/>
    </location>
</feature>
<evidence type="ECO:0000313" key="3">
    <source>
        <dbReference type="Proteomes" id="UP000077857"/>
    </source>
</evidence>
<organism evidence="2 3">
    <name type="scientific">Methylomonas koyamae</name>
    <dbReference type="NCBI Taxonomy" id="702114"/>
    <lineage>
        <taxon>Bacteria</taxon>
        <taxon>Pseudomonadati</taxon>
        <taxon>Pseudomonadota</taxon>
        <taxon>Gammaproteobacteria</taxon>
        <taxon>Methylococcales</taxon>
        <taxon>Methylococcaceae</taxon>
        <taxon>Methylomonas</taxon>
    </lineage>
</organism>
<protein>
    <recommendedName>
        <fullName evidence="1">Protein kinase domain-containing protein</fullName>
    </recommendedName>
</protein>
<dbReference type="RefSeq" id="WP_064039032.1">
    <property type="nucleotide sequence ID" value="NZ_LUUJ01000011.1"/>
</dbReference>
<accession>A0A177NTZ4</accession>
<comment type="caution">
    <text evidence="2">The sequence shown here is derived from an EMBL/GenBank/DDBJ whole genome shotgun (WGS) entry which is preliminary data.</text>
</comment>
<dbReference type="GO" id="GO:0005737">
    <property type="term" value="C:cytoplasm"/>
    <property type="evidence" value="ECO:0007669"/>
    <property type="project" value="TreeGrafter"/>
</dbReference>
<dbReference type="PROSITE" id="PS50011">
    <property type="entry name" value="PROTEIN_KINASE_DOM"/>
    <property type="match status" value="1"/>
</dbReference>
<dbReference type="GO" id="GO:0004713">
    <property type="term" value="F:protein tyrosine kinase activity"/>
    <property type="evidence" value="ECO:0007669"/>
    <property type="project" value="InterPro"/>
</dbReference>
<dbReference type="InterPro" id="IPR020635">
    <property type="entry name" value="Tyr_kinase_cat_dom"/>
</dbReference>
<dbReference type="AlphaFoldDB" id="A0A177NTZ4"/>
<dbReference type="InterPro" id="IPR011009">
    <property type="entry name" value="Kinase-like_dom_sf"/>
</dbReference>
<dbReference type="InterPro" id="IPR053235">
    <property type="entry name" value="Ser_Thr_kinase"/>
</dbReference>
<proteinExistence type="predicted"/>
<dbReference type="Proteomes" id="UP000077857">
    <property type="component" value="Unassembled WGS sequence"/>
</dbReference>
<gene>
    <name evidence="2" type="ORF">A1507_04675</name>
</gene>
<dbReference type="InterPro" id="IPR008266">
    <property type="entry name" value="Tyr_kinase_AS"/>
</dbReference>
<sequence>MSKQLIKFIRRKDFELVRELGRGACGRTVLLEDPIIDEKFVCKKYSPMYEELTDELYGNFVEEIKLLHMINHSNIVRVFNYYLYPEEKTGYILMEYISGSDIEDYLKQHPENINSVFTQVIEAFAHLESNSILHRDIRPMNVLVSDSGEVKVIDFGFGKKIGDSKNFDKSISLNWWCEPPVEFAKGIYDYATEVYFVGKLFENIVLEGRVEQFAYKSLLSRMVSREPNDRAKSFTNLRNEILSEAFSEIEFESFELQAYRGFADQLTAVLSKIEHSTKYVESSSDIIRKLEDAYKSIMLEEYVPTNAVILRALLNGAYYYSNRRFFEVSAVKEFLDLIRNASAAKRNIIVANLRTRMEAIDRYHEQAFDDDIPF</sequence>